<keyword evidence="1 2" id="KW-0238">DNA-binding</keyword>
<comment type="caution">
    <text evidence="4">The sequence shown here is derived from an EMBL/GenBank/DDBJ whole genome shotgun (WGS) entry which is preliminary data.</text>
</comment>
<dbReference type="EMBL" id="QLYX01000001">
    <property type="protein sequence ID" value="RAY16928.1"/>
    <property type="molecule type" value="Genomic_DNA"/>
</dbReference>
<dbReference type="RefSeq" id="WP_111862978.1">
    <property type="nucleotide sequence ID" value="NZ_QLYX01000001.1"/>
</dbReference>
<name>A0A365HD40_9ACTN</name>
<dbReference type="OrthoDB" id="3474596at2"/>
<dbReference type="InterPro" id="IPR009057">
    <property type="entry name" value="Homeodomain-like_sf"/>
</dbReference>
<dbReference type="InterPro" id="IPR050109">
    <property type="entry name" value="HTH-type_TetR-like_transc_reg"/>
</dbReference>
<dbReference type="PANTHER" id="PTHR30055">
    <property type="entry name" value="HTH-TYPE TRANSCRIPTIONAL REGULATOR RUTR"/>
    <property type="match status" value="1"/>
</dbReference>
<evidence type="ECO:0000256" key="1">
    <source>
        <dbReference type="ARBA" id="ARBA00023125"/>
    </source>
</evidence>
<reference evidence="4 5" key="1">
    <citation type="submission" date="2018-06" db="EMBL/GenBank/DDBJ databases">
        <title>Actinomadura craniellae sp. nov. isolated from marine sponge Craniella sp.</title>
        <authorList>
            <person name="Li L."/>
            <person name="Xu Q.H."/>
            <person name="Lin H.W."/>
            <person name="Lu Y.H."/>
        </authorList>
    </citation>
    <scope>NUCLEOTIDE SEQUENCE [LARGE SCALE GENOMIC DNA]</scope>
    <source>
        <strain evidence="4 5">LHW63021</strain>
    </source>
</reference>
<dbReference type="GO" id="GO:0000976">
    <property type="term" value="F:transcription cis-regulatory region binding"/>
    <property type="evidence" value="ECO:0007669"/>
    <property type="project" value="TreeGrafter"/>
</dbReference>
<feature type="DNA-binding region" description="H-T-H motif" evidence="2">
    <location>
        <begin position="35"/>
        <end position="54"/>
    </location>
</feature>
<dbReference type="Proteomes" id="UP000251891">
    <property type="component" value="Unassembled WGS sequence"/>
</dbReference>
<proteinExistence type="predicted"/>
<evidence type="ECO:0000313" key="5">
    <source>
        <dbReference type="Proteomes" id="UP000251891"/>
    </source>
</evidence>
<dbReference type="Pfam" id="PF00440">
    <property type="entry name" value="TetR_N"/>
    <property type="match status" value="1"/>
</dbReference>
<evidence type="ECO:0000313" key="4">
    <source>
        <dbReference type="EMBL" id="RAY16928.1"/>
    </source>
</evidence>
<dbReference type="PROSITE" id="PS50977">
    <property type="entry name" value="HTH_TETR_2"/>
    <property type="match status" value="1"/>
</dbReference>
<gene>
    <name evidence="4" type="ORF">DPM19_01825</name>
</gene>
<accession>A0A365HD40</accession>
<evidence type="ECO:0000259" key="3">
    <source>
        <dbReference type="PROSITE" id="PS50977"/>
    </source>
</evidence>
<protein>
    <submittedName>
        <fullName evidence="4">TetR/AcrR family transcriptional regulator</fullName>
    </submittedName>
</protein>
<dbReference type="Gene3D" id="1.10.357.10">
    <property type="entry name" value="Tetracycline Repressor, domain 2"/>
    <property type="match status" value="1"/>
</dbReference>
<feature type="domain" description="HTH tetR-type" evidence="3">
    <location>
        <begin position="12"/>
        <end position="72"/>
    </location>
</feature>
<dbReference type="SUPFAM" id="SSF46689">
    <property type="entry name" value="Homeodomain-like"/>
    <property type="match status" value="1"/>
</dbReference>
<dbReference type="PRINTS" id="PR00455">
    <property type="entry name" value="HTHTETR"/>
</dbReference>
<dbReference type="AlphaFoldDB" id="A0A365HD40"/>
<dbReference type="InterPro" id="IPR001647">
    <property type="entry name" value="HTH_TetR"/>
</dbReference>
<dbReference type="PANTHER" id="PTHR30055:SF235">
    <property type="entry name" value="TRANSCRIPTIONAL REGULATORY PROTEIN"/>
    <property type="match status" value="1"/>
</dbReference>
<sequence>MGSGQGSGTESSKTRTAILDAAEQLMMEQGYAAVSSRRVADRAGVNSAMVYYHFGTMDDLFIALFRRGADQSFERQARALSSAQPLWALWESIHDQSHTALTMEFIALANHRKAIRSEISKYSRRFRTMQLDAVSKLLEGYGIGPDICSPITMILMLSGISRFLLMEEAFDLFTGHEETIALVEKHLRDIEGERQSGPGAG</sequence>
<evidence type="ECO:0000256" key="2">
    <source>
        <dbReference type="PROSITE-ProRule" id="PRU00335"/>
    </source>
</evidence>
<organism evidence="4 5">
    <name type="scientific">Actinomadura craniellae</name>
    <dbReference type="NCBI Taxonomy" id="2231787"/>
    <lineage>
        <taxon>Bacteria</taxon>
        <taxon>Bacillati</taxon>
        <taxon>Actinomycetota</taxon>
        <taxon>Actinomycetes</taxon>
        <taxon>Streptosporangiales</taxon>
        <taxon>Thermomonosporaceae</taxon>
        <taxon>Actinomadura</taxon>
    </lineage>
</organism>
<dbReference type="GO" id="GO:0003700">
    <property type="term" value="F:DNA-binding transcription factor activity"/>
    <property type="evidence" value="ECO:0007669"/>
    <property type="project" value="TreeGrafter"/>
</dbReference>
<keyword evidence="5" id="KW-1185">Reference proteome</keyword>